<dbReference type="Pfam" id="PF14154">
    <property type="entry name" value="DUF4306"/>
    <property type="match status" value="1"/>
</dbReference>
<organism evidence="2 3">
    <name type="scientific">Bacillus capparidis</name>
    <dbReference type="NCBI Taxonomy" id="1840411"/>
    <lineage>
        <taxon>Bacteria</taxon>
        <taxon>Bacillati</taxon>
        <taxon>Bacillota</taxon>
        <taxon>Bacilli</taxon>
        <taxon>Bacillales</taxon>
        <taxon>Bacillaceae</taxon>
        <taxon>Bacillus</taxon>
    </lineage>
</organism>
<dbReference type="InterPro" id="IPR025440">
    <property type="entry name" value="DUF4306"/>
</dbReference>
<feature type="transmembrane region" description="Helical" evidence="1">
    <location>
        <begin position="69"/>
        <end position="90"/>
    </location>
</feature>
<comment type="caution">
    <text evidence="2">The sequence shown here is derived from an EMBL/GenBank/DDBJ whole genome shotgun (WGS) entry which is preliminary data.</text>
</comment>
<proteinExistence type="predicted"/>
<dbReference type="EMBL" id="JAFDST010000002">
    <property type="protein sequence ID" value="MBP1081899.1"/>
    <property type="molecule type" value="Genomic_DNA"/>
</dbReference>
<evidence type="ECO:0000313" key="2">
    <source>
        <dbReference type="EMBL" id="MBP1081899.1"/>
    </source>
</evidence>
<sequence length="101" mass="12023">MPRIIRVLVFLVMIPIFSFSLFFTSWTGSYLMISEDWKDHVVFTPKTVTDPENIYEIDKFLYAYQIQPIMSLACLLSFFILSGILIYWLLKIFQRRKTISL</sequence>
<name>A0ABS4CXH4_9BACI</name>
<reference evidence="2 3" key="1">
    <citation type="submission" date="2021-01" db="EMBL/GenBank/DDBJ databases">
        <title>Genomic Encyclopedia of Type Strains, Phase IV (KMG-IV): sequencing the most valuable type-strain genomes for metagenomic binning, comparative biology and taxonomic classification.</title>
        <authorList>
            <person name="Goeker M."/>
        </authorList>
    </citation>
    <scope>NUCLEOTIDE SEQUENCE [LARGE SCALE GENOMIC DNA]</scope>
    <source>
        <strain evidence="2 3">DSM 103394</strain>
    </source>
</reference>
<evidence type="ECO:0000256" key="1">
    <source>
        <dbReference type="SAM" id="Phobius"/>
    </source>
</evidence>
<protein>
    <recommendedName>
        <fullName evidence="4">DUF4306 domain-containing protein</fullName>
    </recommendedName>
</protein>
<dbReference type="Proteomes" id="UP000674416">
    <property type="component" value="Unassembled WGS sequence"/>
</dbReference>
<keyword evidence="1" id="KW-0472">Membrane</keyword>
<evidence type="ECO:0000313" key="3">
    <source>
        <dbReference type="Proteomes" id="UP000674416"/>
    </source>
</evidence>
<gene>
    <name evidence="2" type="ORF">JOC74_002392</name>
</gene>
<dbReference type="RefSeq" id="WP_053604736.1">
    <property type="nucleotide sequence ID" value="NZ_JAFDST010000002.1"/>
</dbReference>
<feature type="transmembrane region" description="Helical" evidence="1">
    <location>
        <begin position="7"/>
        <end position="33"/>
    </location>
</feature>
<keyword evidence="1" id="KW-1133">Transmembrane helix</keyword>
<accession>A0ABS4CXH4</accession>
<evidence type="ECO:0008006" key="4">
    <source>
        <dbReference type="Google" id="ProtNLM"/>
    </source>
</evidence>
<keyword evidence="3" id="KW-1185">Reference proteome</keyword>
<keyword evidence="1" id="KW-0812">Transmembrane</keyword>